<dbReference type="Proteomes" id="UP001060215">
    <property type="component" value="Chromosome 2"/>
</dbReference>
<evidence type="ECO:0000313" key="2">
    <source>
        <dbReference type="Proteomes" id="UP001060215"/>
    </source>
</evidence>
<organism evidence="1 2">
    <name type="scientific">Camellia lanceoleosa</name>
    <dbReference type="NCBI Taxonomy" id="1840588"/>
    <lineage>
        <taxon>Eukaryota</taxon>
        <taxon>Viridiplantae</taxon>
        <taxon>Streptophyta</taxon>
        <taxon>Embryophyta</taxon>
        <taxon>Tracheophyta</taxon>
        <taxon>Spermatophyta</taxon>
        <taxon>Magnoliopsida</taxon>
        <taxon>eudicotyledons</taxon>
        <taxon>Gunneridae</taxon>
        <taxon>Pentapetalae</taxon>
        <taxon>asterids</taxon>
        <taxon>Ericales</taxon>
        <taxon>Theaceae</taxon>
        <taxon>Camellia</taxon>
    </lineage>
</organism>
<accession>A0ACC0HUJ4</accession>
<reference evidence="1 2" key="1">
    <citation type="journal article" date="2022" name="Plant J.">
        <title>Chromosome-level genome of Camellia lanceoleosa provides a valuable resource for understanding genome evolution and self-incompatibility.</title>
        <authorList>
            <person name="Gong W."/>
            <person name="Xiao S."/>
            <person name="Wang L."/>
            <person name="Liao Z."/>
            <person name="Chang Y."/>
            <person name="Mo W."/>
            <person name="Hu G."/>
            <person name="Li W."/>
            <person name="Zhao G."/>
            <person name="Zhu H."/>
            <person name="Hu X."/>
            <person name="Ji K."/>
            <person name="Xiang X."/>
            <person name="Song Q."/>
            <person name="Yuan D."/>
            <person name="Jin S."/>
            <person name="Zhang L."/>
        </authorList>
    </citation>
    <scope>NUCLEOTIDE SEQUENCE [LARGE SCALE GENOMIC DNA]</scope>
    <source>
        <strain evidence="1">SQ_2022a</strain>
    </source>
</reference>
<sequence>MPITSKESTPPPMIGKIGPYTVFVTPPATPSPKPSSPISESPAKNAPSSPPVQPRTPPPVQTPQPPVQAPPQQFLKPAPSDGPAFGFFWNAVAKVQNAHSSLDEYVAHWFGLNQSKYQWALDDYYENNGSFMSFDFTHGSSRYKSKRYIQQSTKRVTCMSVGQKFCQGHLQILLGPLPASLSTEIGFFSGKHWSIRHEILSERTSTAVYFGICLDGDWNNSNFKFSLDYDLVEDIIDISQILGGKKDQSLLISRRQLQDYSTGYWQSP</sequence>
<comment type="caution">
    <text evidence="1">The sequence shown here is derived from an EMBL/GenBank/DDBJ whole genome shotgun (WGS) entry which is preliminary data.</text>
</comment>
<name>A0ACC0HUJ4_9ERIC</name>
<gene>
    <name evidence="1" type="ORF">LOK49_LG04G00262</name>
</gene>
<dbReference type="EMBL" id="CM045759">
    <property type="protein sequence ID" value="KAI8016846.1"/>
    <property type="molecule type" value="Genomic_DNA"/>
</dbReference>
<proteinExistence type="predicted"/>
<protein>
    <submittedName>
        <fullName evidence="1">Uncharacterized protein</fullName>
    </submittedName>
</protein>
<keyword evidence="2" id="KW-1185">Reference proteome</keyword>
<evidence type="ECO:0000313" key="1">
    <source>
        <dbReference type="EMBL" id="KAI8016846.1"/>
    </source>
</evidence>